<evidence type="ECO:0000313" key="3">
    <source>
        <dbReference type="EMBL" id="CAD5225279.1"/>
    </source>
</evidence>
<dbReference type="EMBL" id="CAJFCW020000005">
    <property type="protein sequence ID" value="CAG9120649.1"/>
    <property type="molecule type" value="Genomic_DNA"/>
</dbReference>
<feature type="domain" description="Serine aminopeptidase S33" evidence="2">
    <location>
        <begin position="259"/>
        <end position="338"/>
    </location>
</feature>
<dbReference type="Gene3D" id="3.40.50.1820">
    <property type="entry name" value="alpha/beta hydrolase"/>
    <property type="match status" value="1"/>
</dbReference>
<dbReference type="AlphaFoldDB" id="A0A811LDG6"/>
<dbReference type="SUPFAM" id="SSF53474">
    <property type="entry name" value="alpha/beta-Hydrolases"/>
    <property type="match status" value="1"/>
</dbReference>
<dbReference type="Pfam" id="PF12146">
    <property type="entry name" value="Hydrolase_4"/>
    <property type="match status" value="1"/>
</dbReference>
<dbReference type="GO" id="GO:0005886">
    <property type="term" value="C:plasma membrane"/>
    <property type="evidence" value="ECO:0007669"/>
    <property type="project" value="TreeGrafter"/>
</dbReference>
<feature type="compositionally biased region" description="Acidic residues" evidence="1">
    <location>
        <begin position="475"/>
        <end position="486"/>
    </location>
</feature>
<dbReference type="InterPro" id="IPR022742">
    <property type="entry name" value="Hydrolase_4"/>
</dbReference>
<dbReference type="EMBL" id="CAJFDH010000005">
    <property type="protein sequence ID" value="CAD5225279.1"/>
    <property type="molecule type" value="Genomic_DNA"/>
</dbReference>
<evidence type="ECO:0000313" key="4">
    <source>
        <dbReference type="Proteomes" id="UP000614601"/>
    </source>
</evidence>
<organism evidence="3 4">
    <name type="scientific">Bursaphelenchus okinawaensis</name>
    <dbReference type="NCBI Taxonomy" id="465554"/>
    <lineage>
        <taxon>Eukaryota</taxon>
        <taxon>Metazoa</taxon>
        <taxon>Ecdysozoa</taxon>
        <taxon>Nematoda</taxon>
        <taxon>Chromadorea</taxon>
        <taxon>Rhabditida</taxon>
        <taxon>Tylenchina</taxon>
        <taxon>Tylenchomorpha</taxon>
        <taxon>Aphelenchoidea</taxon>
        <taxon>Aphelenchoididae</taxon>
        <taxon>Bursaphelenchus</taxon>
    </lineage>
</organism>
<keyword evidence="4" id="KW-1185">Reference proteome</keyword>
<gene>
    <name evidence="3" type="ORF">BOKJ2_LOCUS11499</name>
</gene>
<dbReference type="GO" id="GO:0008474">
    <property type="term" value="F:palmitoyl-(protein) hydrolase activity"/>
    <property type="evidence" value="ECO:0007669"/>
    <property type="project" value="TreeGrafter"/>
</dbReference>
<feature type="region of interest" description="Disordered" evidence="1">
    <location>
        <begin position="456"/>
        <end position="515"/>
    </location>
</feature>
<dbReference type="PANTHER" id="PTHR12277">
    <property type="entry name" value="ALPHA/BETA HYDROLASE DOMAIN-CONTAINING PROTEIN"/>
    <property type="match status" value="1"/>
</dbReference>
<evidence type="ECO:0000259" key="2">
    <source>
        <dbReference type="Pfam" id="PF12146"/>
    </source>
</evidence>
<dbReference type="OrthoDB" id="446723at2759"/>
<dbReference type="GO" id="GO:0010008">
    <property type="term" value="C:endosome membrane"/>
    <property type="evidence" value="ECO:0007669"/>
    <property type="project" value="TreeGrafter"/>
</dbReference>
<name>A0A811LDG6_9BILA</name>
<dbReference type="Proteomes" id="UP000614601">
    <property type="component" value="Unassembled WGS sequence"/>
</dbReference>
<accession>A0A811LDG6</accession>
<protein>
    <recommendedName>
        <fullName evidence="2">Serine aminopeptidase S33 domain-containing protein</fullName>
    </recommendedName>
</protein>
<reference evidence="3" key="1">
    <citation type="submission" date="2020-09" db="EMBL/GenBank/DDBJ databases">
        <authorList>
            <person name="Kikuchi T."/>
        </authorList>
    </citation>
    <scope>NUCLEOTIDE SEQUENCE</scope>
    <source>
        <strain evidence="3">SH1</strain>
    </source>
</reference>
<dbReference type="Proteomes" id="UP000783686">
    <property type="component" value="Unassembled WGS sequence"/>
</dbReference>
<proteinExistence type="predicted"/>
<feature type="compositionally biased region" description="Basic and acidic residues" evidence="1">
    <location>
        <begin position="503"/>
        <end position="515"/>
    </location>
</feature>
<dbReference type="PANTHER" id="PTHR12277:SF39">
    <property type="entry name" value="SERINE AMINOPEPTIDASE S33 DOMAIN-CONTAINING PROTEIN"/>
    <property type="match status" value="1"/>
</dbReference>
<evidence type="ECO:0000256" key="1">
    <source>
        <dbReference type="SAM" id="MobiDB-lite"/>
    </source>
</evidence>
<comment type="caution">
    <text evidence="3">The sequence shown here is derived from an EMBL/GenBank/DDBJ whole genome shotgun (WGS) entry which is preliminary data.</text>
</comment>
<dbReference type="InterPro" id="IPR029058">
    <property type="entry name" value="AB_hydrolase_fold"/>
</dbReference>
<sequence>MMSSDSSASTAVGNTGTARQHSLLHEDDTQNDITSSNCNPEKFHEVFGVYPSNLEKEINEYVSKREAGNGDAQPPNWVQPADSRQIICTTTTLNPEINQQVVRAKLPWTNRTFRFVVDIASVMGHICYAFCPPIPSMITKKVAFHPPKLPFYYFKITRNDGTWFQGNAEDAYGYENVSIELRPFANEQGETFDGAKAFSVKTSRKTYLACVRIESSLQHRTPSLKKKVIIFCQPNSSDLGMFVWNRNTADLTLDRIANRVGVDIISFDYSGFGMSTGRSTEQNMYDDLNSVYNHLLKETPDVKIFLVGLSLGTAACVHHASLNPKNLGGVVLLAPLTSGVRILMSTPKRKAPYPVDSFKSIDKISKVQAPVFIAHGLLDHIIAYDHGVSLLRRCQQPMPIQLVKHAEHTDVFTASVSKKVFNFVAREAENYDLYYERSQVIQEMDDILKKLESGEHSLTSEQSNSSVRPASVSSEESEALSLLEEEMEKKEIEESISSGDSTKSTREYNHADHVKSHARLPKTLFVSAIKGGH</sequence>
<feature type="compositionally biased region" description="Low complexity" evidence="1">
    <location>
        <begin position="465"/>
        <end position="474"/>
    </location>
</feature>